<dbReference type="AlphaFoldDB" id="A0AAE0NPD4"/>
<accession>A0AAE0NPD4</accession>
<evidence type="ECO:0000313" key="2">
    <source>
        <dbReference type="EMBL" id="KAK3385160.1"/>
    </source>
</evidence>
<keyword evidence="3" id="KW-1185">Reference proteome</keyword>
<feature type="chain" id="PRO_5042041486" evidence="1">
    <location>
        <begin position="17"/>
        <end position="156"/>
    </location>
</feature>
<sequence>MQLPAIIALFVVSATARTIIQDRQVSVNTDMIPLDFGITRNSQCLGAKGKSIPCNCPPDSRDPDFIAKLGQSLSQGFFPDASIVTPLTLEKFNNVDDKSEATNRQRATAMVQVLQSLSGNKGQGCPGVSYPNIISQQSTGVFGGVAGGNVGNAGKF</sequence>
<proteinExistence type="predicted"/>
<name>A0AAE0NPD4_9PEZI</name>
<gene>
    <name evidence="2" type="ORF">B0H63DRAFT_179955</name>
</gene>
<dbReference type="Proteomes" id="UP001285441">
    <property type="component" value="Unassembled WGS sequence"/>
</dbReference>
<reference evidence="2" key="2">
    <citation type="submission" date="2023-06" db="EMBL/GenBank/DDBJ databases">
        <authorList>
            <consortium name="Lawrence Berkeley National Laboratory"/>
            <person name="Haridas S."/>
            <person name="Hensen N."/>
            <person name="Bonometti L."/>
            <person name="Westerberg I."/>
            <person name="Brannstrom I.O."/>
            <person name="Guillou S."/>
            <person name="Cros-Aarteil S."/>
            <person name="Calhoun S."/>
            <person name="Kuo A."/>
            <person name="Mondo S."/>
            <person name="Pangilinan J."/>
            <person name="Riley R."/>
            <person name="LaButti K."/>
            <person name="Andreopoulos B."/>
            <person name="Lipzen A."/>
            <person name="Chen C."/>
            <person name="Yanf M."/>
            <person name="Daum C."/>
            <person name="Ng V."/>
            <person name="Clum A."/>
            <person name="Steindorff A."/>
            <person name="Ohm R."/>
            <person name="Martin F."/>
            <person name="Silar P."/>
            <person name="Natvig D."/>
            <person name="Lalanne C."/>
            <person name="Gautier V."/>
            <person name="Ament-velasquez S.L."/>
            <person name="Kruys A."/>
            <person name="Hutchinson M.I."/>
            <person name="Powell A.J."/>
            <person name="Barry K."/>
            <person name="Miller A.N."/>
            <person name="Grigoriev I.V."/>
            <person name="Debuchy R."/>
            <person name="Gladieux P."/>
            <person name="Thoren M.H."/>
            <person name="Johannesson H."/>
        </authorList>
    </citation>
    <scope>NUCLEOTIDE SEQUENCE</scope>
    <source>
        <strain evidence="2">CBS 232.78</strain>
    </source>
</reference>
<evidence type="ECO:0000313" key="3">
    <source>
        <dbReference type="Proteomes" id="UP001285441"/>
    </source>
</evidence>
<keyword evidence="1" id="KW-0732">Signal</keyword>
<reference evidence="2" key="1">
    <citation type="journal article" date="2023" name="Mol. Phylogenet. Evol.">
        <title>Genome-scale phylogeny and comparative genomics of the fungal order Sordariales.</title>
        <authorList>
            <person name="Hensen N."/>
            <person name="Bonometti L."/>
            <person name="Westerberg I."/>
            <person name="Brannstrom I.O."/>
            <person name="Guillou S."/>
            <person name="Cros-Aarteil S."/>
            <person name="Calhoun S."/>
            <person name="Haridas S."/>
            <person name="Kuo A."/>
            <person name="Mondo S."/>
            <person name="Pangilinan J."/>
            <person name="Riley R."/>
            <person name="LaButti K."/>
            <person name="Andreopoulos B."/>
            <person name="Lipzen A."/>
            <person name="Chen C."/>
            <person name="Yan M."/>
            <person name="Daum C."/>
            <person name="Ng V."/>
            <person name="Clum A."/>
            <person name="Steindorff A."/>
            <person name="Ohm R.A."/>
            <person name="Martin F."/>
            <person name="Silar P."/>
            <person name="Natvig D.O."/>
            <person name="Lalanne C."/>
            <person name="Gautier V."/>
            <person name="Ament-Velasquez S.L."/>
            <person name="Kruys A."/>
            <person name="Hutchinson M.I."/>
            <person name="Powell A.J."/>
            <person name="Barry K."/>
            <person name="Miller A.N."/>
            <person name="Grigoriev I.V."/>
            <person name="Debuchy R."/>
            <person name="Gladieux P."/>
            <person name="Hiltunen Thoren M."/>
            <person name="Johannesson H."/>
        </authorList>
    </citation>
    <scope>NUCLEOTIDE SEQUENCE</scope>
    <source>
        <strain evidence="2">CBS 232.78</strain>
    </source>
</reference>
<dbReference type="EMBL" id="JAULSW010000004">
    <property type="protein sequence ID" value="KAK3385160.1"/>
    <property type="molecule type" value="Genomic_DNA"/>
</dbReference>
<comment type="caution">
    <text evidence="2">The sequence shown here is derived from an EMBL/GenBank/DDBJ whole genome shotgun (WGS) entry which is preliminary data.</text>
</comment>
<protein>
    <submittedName>
        <fullName evidence="2">Uncharacterized protein</fullName>
    </submittedName>
</protein>
<evidence type="ECO:0000256" key="1">
    <source>
        <dbReference type="SAM" id="SignalP"/>
    </source>
</evidence>
<organism evidence="2 3">
    <name type="scientific">Podospora didyma</name>
    <dbReference type="NCBI Taxonomy" id="330526"/>
    <lineage>
        <taxon>Eukaryota</taxon>
        <taxon>Fungi</taxon>
        <taxon>Dikarya</taxon>
        <taxon>Ascomycota</taxon>
        <taxon>Pezizomycotina</taxon>
        <taxon>Sordariomycetes</taxon>
        <taxon>Sordariomycetidae</taxon>
        <taxon>Sordariales</taxon>
        <taxon>Podosporaceae</taxon>
        <taxon>Podospora</taxon>
    </lineage>
</organism>
<feature type="signal peptide" evidence="1">
    <location>
        <begin position="1"/>
        <end position="16"/>
    </location>
</feature>